<dbReference type="PANTHER" id="PTHR33620:SF1">
    <property type="entry name" value="UREASE ACCESSORY PROTEIN F"/>
    <property type="match status" value="1"/>
</dbReference>
<dbReference type="PIRSF" id="PIRSF009467">
    <property type="entry name" value="Ureas_acces_UreF"/>
    <property type="match status" value="1"/>
</dbReference>
<keyword evidence="2 3" id="KW-0143">Chaperone</keyword>
<comment type="subunit">
    <text evidence="3">UreD, UreF and UreG form a complex that acts as a GTP-hydrolysis-dependent molecular chaperone, activating the urease apoprotein by helping to assemble the nickel containing metallocenter of UreC. The UreE protein probably delivers the nickel.</text>
</comment>
<dbReference type="InterPro" id="IPR038277">
    <property type="entry name" value="UreF_sf"/>
</dbReference>
<dbReference type="HAMAP" id="MF_01385">
    <property type="entry name" value="UreF"/>
    <property type="match status" value="1"/>
</dbReference>
<accession>A0A963Z3G1</accession>
<evidence type="ECO:0000256" key="3">
    <source>
        <dbReference type="HAMAP-Rule" id="MF_01385"/>
    </source>
</evidence>
<dbReference type="Pfam" id="PF01730">
    <property type="entry name" value="UreF"/>
    <property type="match status" value="1"/>
</dbReference>
<protein>
    <recommendedName>
        <fullName evidence="3">Urease accessory protein UreF</fullName>
    </recommendedName>
</protein>
<evidence type="ECO:0000313" key="5">
    <source>
        <dbReference type="Proteomes" id="UP000721844"/>
    </source>
</evidence>
<comment type="function">
    <text evidence="3">Required for maturation of urease via the functional incorporation of the urease nickel metallocenter.</text>
</comment>
<evidence type="ECO:0000256" key="1">
    <source>
        <dbReference type="ARBA" id="ARBA00022988"/>
    </source>
</evidence>
<proteinExistence type="inferred from homology"/>
<dbReference type="PANTHER" id="PTHR33620">
    <property type="entry name" value="UREASE ACCESSORY PROTEIN F"/>
    <property type="match status" value="1"/>
</dbReference>
<reference evidence="4 5" key="1">
    <citation type="journal article" date="2021" name="Microorganisms">
        <title>Acidisoma silvae sp. nov. and Acidisomacellulosilytica sp. nov., Two Acidophilic Bacteria Isolated from Decaying Wood, Hydrolyzing Cellulose and Producing Poly-3-hydroxybutyrate.</title>
        <authorList>
            <person name="Mieszkin S."/>
            <person name="Pouder E."/>
            <person name="Uroz S."/>
            <person name="Simon-Colin C."/>
            <person name="Alain K."/>
        </authorList>
    </citation>
    <scope>NUCLEOTIDE SEQUENCE [LARGE SCALE GENOMIC DNA]</scope>
    <source>
        <strain evidence="4 5">HW T5.17</strain>
    </source>
</reference>
<dbReference type="RefSeq" id="WP_227307880.1">
    <property type="nucleotide sequence ID" value="NZ_JAESVA010000004.1"/>
</dbReference>
<dbReference type="InterPro" id="IPR002639">
    <property type="entry name" value="UreF"/>
</dbReference>
<sequence>MNDLSGLLTALQFGDGQFPGGGFAFSWGLESLIADGQITRTGFGGFLAGQMRHRWAKCDRVIIAHAHAAAGDLSRLLALDDLADAWATVETMRAGSRRAGLALLGTHLRLGTPGAQPLKNAIDGGKAQGHLPVVQGVVLAGIGLDGPSALAVSAYGMAQSFCTAAIRLGLISHLDAQRSLADVRPDLARIIAEPMPDTDDIQSFTPLADIAAMRHMDQTQRLFSN</sequence>
<dbReference type="EMBL" id="JAESVA010000004">
    <property type="protein sequence ID" value="MCB8881210.1"/>
    <property type="molecule type" value="Genomic_DNA"/>
</dbReference>
<name>A0A963Z3G1_9PROT</name>
<dbReference type="AlphaFoldDB" id="A0A963Z3G1"/>
<keyword evidence="5" id="KW-1185">Reference proteome</keyword>
<organism evidence="4 5">
    <name type="scientific">Acidisoma cellulosilyticum</name>
    <dbReference type="NCBI Taxonomy" id="2802395"/>
    <lineage>
        <taxon>Bacteria</taxon>
        <taxon>Pseudomonadati</taxon>
        <taxon>Pseudomonadota</taxon>
        <taxon>Alphaproteobacteria</taxon>
        <taxon>Acetobacterales</taxon>
        <taxon>Acidocellaceae</taxon>
        <taxon>Acidisoma</taxon>
    </lineage>
</organism>
<dbReference type="Proteomes" id="UP000721844">
    <property type="component" value="Unassembled WGS sequence"/>
</dbReference>
<comment type="similarity">
    <text evidence="3">Belongs to the UreF family.</text>
</comment>
<dbReference type="Gene3D" id="1.10.4190.10">
    <property type="entry name" value="Urease accessory protein UreF"/>
    <property type="match status" value="1"/>
</dbReference>
<comment type="caution">
    <text evidence="4">The sequence shown here is derived from an EMBL/GenBank/DDBJ whole genome shotgun (WGS) entry which is preliminary data.</text>
</comment>
<evidence type="ECO:0000256" key="2">
    <source>
        <dbReference type="ARBA" id="ARBA00023186"/>
    </source>
</evidence>
<gene>
    <name evidence="3" type="primary">ureF</name>
    <name evidence="4" type="ORF">ACELLULO517_13260</name>
</gene>
<dbReference type="GO" id="GO:0005737">
    <property type="term" value="C:cytoplasm"/>
    <property type="evidence" value="ECO:0007669"/>
    <property type="project" value="UniProtKB-SubCell"/>
</dbReference>
<keyword evidence="3" id="KW-0963">Cytoplasm</keyword>
<dbReference type="GO" id="GO:0016151">
    <property type="term" value="F:nickel cation binding"/>
    <property type="evidence" value="ECO:0007669"/>
    <property type="project" value="UniProtKB-UniRule"/>
</dbReference>
<evidence type="ECO:0000313" key="4">
    <source>
        <dbReference type="EMBL" id="MCB8881210.1"/>
    </source>
</evidence>
<comment type="subcellular location">
    <subcellularLocation>
        <location evidence="3">Cytoplasm</location>
    </subcellularLocation>
</comment>
<keyword evidence="1 3" id="KW-0996">Nickel insertion</keyword>